<keyword evidence="7" id="KW-1185">Reference proteome</keyword>
<protein>
    <submittedName>
        <fullName evidence="6">DNA-binding transcriptional MerR regulator/DNA gyrase inhibitor GyrI</fullName>
    </submittedName>
</protein>
<dbReference type="Pfam" id="PF14526">
    <property type="entry name" value="Cass2"/>
    <property type="match status" value="1"/>
</dbReference>
<reference evidence="6 7" key="1">
    <citation type="submission" date="2021-03" db="EMBL/GenBank/DDBJ databases">
        <title>Genomic Encyclopedia of Type Strains, Phase IV (KMG-IV): sequencing the most valuable type-strain genomes for metagenomic binning, comparative biology and taxonomic classification.</title>
        <authorList>
            <person name="Goeker M."/>
        </authorList>
    </citation>
    <scope>NUCLEOTIDE SEQUENCE [LARGE SCALE GENOMIC DNA]</scope>
    <source>
        <strain evidence="6 7">DSM 101953</strain>
    </source>
</reference>
<dbReference type="InterPro" id="IPR000551">
    <property type="entry name" value="MerR-type_HTH_dom"/>
</dbReference>
<name>A0ABS4NU36_9BACL</name>
<keyword evidence="4" id="KW-0804">Transcription</keyword>
<feature type="domain" description="HTH merR-type" evidence="5">
    <location>
        <begin position="5"/>
        <end position="74"/>
    </location>
</feature>
<dbReference type="Gene3D" id="1.10.1660.10">
    <property type="match status" value="1"/>
</dbReference>
<keyword evidence="2" id="KW-0805">Transcription regulation</keyword>
<evidence type="ECO:0000256" key="4">
    <source>
        <dbReference type="ARBA" id="ARBA00023163"/>
    </source>
</evidence>
<evidence type="ECO:0000313" key="6">
    <source>
        <dbReference type="EMBL" id="MBP2113565.1"/>
    </source>
</evidence>
<organism evidence="6 7">
    <name type="scientific">Paenibacillus silagei</name>
    <dbReference type="NCBI Taxonomy" id="1670801"/>
    <lineage>
        <taxon>Bacteria</taxon>
        <taxon>Bacillati</taxon>
        <taxon>Bacillota</taxon>
        <taxon>Bacilli</taxon>
        <taxon>Bacillales</taxon>
        <taxon>Paenibacillaceae</taxon>
        <taxon>Paenibacillus</taxon>
    </lineage>
</organism>
<dbReference type="EMBL" id="JAGGLV010000012">
    <property type="protein sequence ID" value="MBP2113565.1"/>
    <property type="molecule type" value="Genomic_DNA"/>
</dbReference>
<keyword evidence="1" id="KW-0678">Repressor</keyword>
<comment type="caution">
    <text evidence="6">The sequence shown here is derived from an EMBL/GenBank/DDBJ whole genome shotgun (WGS) entry which is preliminary data.</text>
</comment>
<dbReference type="CDD" id="cd00592">
    <property type="entry name" value="HTH_MerR-like"/>
    <property type="match status" value="1"/>
</dbReference>
<gene>
    <name evidence="6" type="ORF">J2Z70_003726</name>
</gene>
<dbReference type="PROSITE" id="PS50937">
    <property type="entry name" value="HTH_MERR_2"/>
    <property type="match status" value="1"/>
</dbReference>
<keyword evidence="3" id="KW-0238">DNA-binding</keyword>
<dbReference type="RefSeq" id="WP_209875679.1">
    <property type="nucleotide sequence ID" value="NZ_JAGGLV010000012.1"/>
</dbReference>
<dbReference type="PANTHER" id="PTHR30204">
    <property type="entry name" value="REDOX-CYCLING DRUG-SENSING TRANSCRIPTIONAL ACTIVATOR SOXR"/>
    <property type="match status" value="1"/>
</dbReference>
<dbReference type="InterPro" id="IPR009061">
    <property type="entry name" value="DNA-bd_dom_put_sf"/>
</dbReference>
<accession>A0ABS4NU36</accession>
<evidence type="ECO:0000256" key="2">
    <source>
        <dbReference type="ARBA" id="ARBA00023015"/>
    </source>
</evidence>
<dbReference type="Gene3D" id="3.20.80.10">
    <property type="entry name" value="Regulatory factor, effector binding domain"/>
    <property type="match status" value="1"/>
</dbReference>
<dbReference type="Proteomes" id="UP000773462">
    <property type="component" value="Unassembled WGS sequence"/>
</dbReference>
<dbReference type="PANTHER" id="PTHR30204:SF69">
    <property type="entry name" value="MERR-FAMILY TRANSCRIPTIONAL REGULATOR"/>
    <property type="match status" value="1"/>
</dbReference>
<dbReference type="SMART" id="SM00422">
    <property type="entry name" value="HTH_MERR"/>
    <property type="match status" value="1"/>
</dbReference>
<dbReference type="InterPro" id="IPR011256">
    <property type="entry name" value="Reg_factor_effector_dom_sf"/>
</dbReference>
<evidence type="ECO:0000256" key="1">
    <source>
        <dbReference type="ARBA" id="ARBA00022491"/>
    </source>
</evidence>
<dbReference type="SUPFAM" id="SSF46955">
    <property type="entry name" value="Putative DNA-binding domain"/>
    <property type="match status" value="1"/>
</dbReference>
<evidence type="ECO:0000259" key="5">
    <source>
        <dbReference type="PROSITE" id="PS50937"/>
    </source>
</evidence>
<dbReference type="InterPro" id="IPR029441">
    <property type="entry name" value="Cass2"/>
</dbReference>
<evidence type="ECO:0000256" key="3">
    <source>
        <dbReference type="ARBA" id="ARBA00023125"/>
    </source>
</evidence>
<evidence type="ECO:0000313" key="7">
    <source>
        <dbReference type="Proteomes" id="UP000773462"/>
    </source>
</evidence>
<sequence length="292" mass="32844">MNRTVVSIQQLSEQLGLTSRTLRHWEAEGLFQSKREVSSGWRTYDEHALKCIRITALLRRMDIPIREIQAVLDKSSVPVLKQVIQNRILALQVHQEELEQMGQQLHQVLDYLNTSNKRTSIQEELLSEMENVFMSNVTGQSTFKVITLPTMRVAFHIVVDVSPEDKAMGPIMDWLESAKLLGTARLFGGNMKPMPSSAGKPYGYGMCATIPEGISVPEPFKEMTLPGGLYAKLDSSEDIGGSWKTLMDQLAHSQKYRSDRSRLCLEEHIRNDSPAGSGNLYDLSLLEPVVLK</sequence>
<proteinExistence type="predicted"/>
<dbReference type="Pfam" id="PF13411">
    <property type="entry name" value="MerR_1"/>
    <property type="match status" value="1"/>
</dbReference>
<dbReference type="InterPro" id="IPR047057">
    <property type="entry name" value="MerR_fam"/>
</dbReference>